<proteinExistence type="predicted"/>
<accession>A0A2T6ZE36</accession>
<dbReference type="OrthoDB" id="3248909at2759"/>
<evidence type="ECO:0000313" key="2">
    <source>
        <dbReference type="Proteomes" id="UP000244722"/>
    </source>
</evidence>
<protein>
    <submittedName>
        <fullName evidence="1">Uncharacterized protein</fullName>
    </submittedName>
</protein>
<sequence length="241" mass="26677">MVFIGFADYNGDSDHNLNNSKTECKGPNLFLATWAKSRNAYNKSDKLDLNALHCKPSYYYQTHEVTVDGTNGSILKADSIGERANFTQQDKIIDIITFERNVAAGATVWQGLDTPTAQISHIIGLSPGKKFDDFRNPMTFRNGVDRMHKLLFNNALETPLVPDSGGEEVVGSRGVRSIGIVVVPQFTHILAGFLGWLLFVLEAYFSSPTIDRIIWPVTRSPGYSGNEDGLGCPQRDASERF</sequence>
<comment type="caution">
    <text evidence="1">The sequence shown here is derived from an EMBL/GenBank/DDBJ whole genome shotgun (WGS) entry which is preliminary data.</text>
</comment>
<gene>
    <name evidence="1" type="ORF">B9Z19DRAFT_1134558</name>
</gene>
<evidence type="ECO:0000313" key="1">
    <source>
        <dbReference type="EMBL" id="PUU73742.1"/>
    </source>
</evidence>
<dbReference type="AlphaFoldDB" id="A0A2T6ZE36"/>
<name>A0A2T6ZE36_TUBBO</name>
<dbReference type="Proteomes" id="UP000244722">
    <property type="component" value="Unassembled WGS sequence"/>
</dbReference>
<dbReference type="EMBL" id="NESQ01000349">
    <property type="protein sequence ID" value="PUU73742.1"/>
    <property type="molecule type" value="Genomic_DNA"/>
</dbReference>
<reference evidence="1 2" key="1">
    <citation type="submission" date="2017-04" db="EMBL/GenBank/DDBJ databases">
        <title>Draft genome sequence of Tuber borchii Vittad., a whitish edible truffle.</title>
        <authorList>
            <consortium name="DOE Joint Genome Institute"/>
            <person name="Murat C."/>
            <person name="Kuo A."/>
            <person name="Barry K.W."/>
            <person name="Clum A."/>
            <person name="Dockter R.B."/>
            <person name="Fauchery L."/>
            <person name="Iotti M."/>
            <person name="Kohler A."/>
            <person name="Labutti K."/>
            <person name="Lindquist E.A."/>
            <person name="Lipzen A."/>
            <person name="Ohm R.A."/>
            <person name="Wang M."/>
            <person name="Grigoriev I.V."/>
            <person name="Zambonelli A."/>
            <person name="Martin F.M."/>
        </authorList>
    </citation>
    <scope>NUCLEOTIDE SEQUENCE [LARGE SCALE GENOMIC DNA]</scope>
    <source>
        <strain evidence="1 2">Tbo3840</strain>
    </source>
</reference>
<organism evidence="1 2">
    <name type="scientific">Tuber borchii</name>
    <name type="common">White truffle</name>
    <dbReference type="NCBI Taxonomy" id="42251"/>
    <lineage>
        <taxon>Eukaryota</taxon>
        <taxon>Fungi</taxon>
        <taxon>Dikarya</taxon>
        <taxon>Ascomycota</taxon>
        <taxon>Pezizomycotina</taxon>
        <taxon>Pezizomycetes</taxon>
        <taxon>Pezizales</taxon>
        <taxon>Tuberaceae</taxon>
        <taxon>Tuber</taxon>
    </lineage>
</organism>
<keyword evidence="2" id="KW-1185">Reference proteome</keyword>